<dbReference type="Pfam" id="PF24883">
    <property type="entry name" value="NPHP3_N"/>
    <property type="match status" value="1"/>
</dbReference>
<dbReference type="EMBL" id="ML170300">
    <property type="protein sequence ID" value="TDL14920.1"/>
    <property type="molecule type" value="Genomic_DNA"/>
</dbReference>
<dbReference type="STRING" id="50990.A0A4Y7PKG6"/>
<dbReference type="OrthoDB" id="3027122at2759"/>
<evidence type="ECO:0000313" key="4">
    <source>
        <dbReference type="Proteomes" id="UP000294933"/>
    </source>
</evidence>
<dbReference type="PROSITE" id="PS50837">
    <property type="entry name" value="NACHT"/>
    <property type="match status" value="1"/>
</dbReference>
<proteinExistence type="predicted"/>
<dbReference type="Proteomes" id="UP000294933">
    <property type="component" value="Unassembled WGS sequence"/>
</dbReference>
<dbReference type="InterPro" id="IPR056884">
    <property type="entry name" value="NPHP3-like_N"/>
</dbReference>
<dbReference type="PANTHER" id="PTHR10039">
    <property type="entry name" value="AMELOGENIN"/>
    <property type="match status" value="1"/>
</dbReference>
<keyword evidence="1" id="KW-0677">Repeat</keyword>
<sequence>MSEEDIEKYFDKIPRVEAAAYNSSQRDFRTGCLSGTRDYLLSAVHEWVQRPTPPLFWLNGLAGTGKTTIAHSVAEYYDERKQLGASFFFSRDQQDRRDTRQVISTIAYQLGKAYPEVEGLIATAIKNHNPLHSNSQTQLRRLIIEPLSSLPHQRSLPTVIVIDALDESDDHTAASNIVELLATELPRTPLPLKFFVTSRPEKDLRSRFLAETVSSETQTLILHDIDVGIVQKDIKLFLQVRLTGIAKKHRDVIPQKPSKWPTEAEVDALTERAGGLFIFASTVVGFLDESSFLAPQRLSSILNEKVTASSSNLNPYAMLDKLYYQILDFMLHAGPHPIEDTADMFRRVVGTILFLRQPASCDDLIALLNTNVKGALMHLHSVIKVPKEDEGTQTIEIFHKSFHDYLTDPARCTNHHLFIDPPVHHGIIADSCLNVMIHSLESFLSTSIYIGDLPDFDKAPPFLHYACSEWTEHGLMCLHDDKLLDLAQIFFSTTSLNWIMYLALTDQWLSGFMRPIEQAAQLGLVWSPFLSISLQHLGGSLSSRPGANRDYLQCRKVIQSSSFASILAVGIPPADPGCYFACAFADILSPFSMISFPEINDRRMWNFFELEWLEIASVCARPGSPAETAYYHILGCITFHQCHFELSVSWFQRALPVDVPDHGHSFEVLRDMVAARCNGARLYQDFLDDMWHLPLWVVDSYIRTLQRVGVCRADVLFTLGNLYWMRFQLVDNTPNPEDIDISIQHLQNAANASPQNFLRCASLQNLGYSLCMRYEFYGSPADIDAAEQCLRESEAQCDPKDAESVNSLPRDLGYAMYKSFKLRGQFEDIAKSIWYLTMFLTRHTALEVRTERHNSEVGRDRDEAYDALRKLERNNPGAGAEIWRCCHNPKIPLEVEILKRMTVALSCSSDEANSGLRI</sequence>
<dbReference type="InterPro" id="IPR007111">
    <property type="entry name" value="NACHT_NTPase"/>
</dbReference>
<keyword evidence="4" id="KW-1185">Reference proteome</keyword>
<name>A0A4Y7PKG6_9AGAM</name>
<accession>A0A4Y7PKG6</accession>
<dbReference type="Gene3D" id="3.40.50.300">
    <property type="entry name" value="P-loop containing nucleotide triphosphate hydrolases"/>
    <property type="match status" value="1"/>
</dbReference>
<evidence type="ECO:0000313" key="3">
    <source>
        <dbReference type="EMBL" id="TDL14920.1"/>
    </source>
</evidence>
<reference evidence="3 4" key="1">
    <citation type="submission" date="2018-06" db="EMBL/GenBank/DDBJ databases">
        <title>A transcriptomic atlas of mushroom development highlights an independent origin of complex multicellularity.</title>
        <authorList>
            <consortium name="DOE Joint Genome Institute"/>
            <person name="Krizsan K."/>
            <person name="Almasi E."/>
            <person name="Merenyi Z."/>
            <person name="Sahu N."/>
            <person name="Viragh M."/>
            <person name="Koszo T."/>
            <person name="Mondo S."/>
            <person name="Kiss B."/>
            <person name="Balint B."/>
            <person name="Kues U."/>
            <person name="Barry K."/>
            <person name="Hegedus J.C."/>
            <person name="Henrissat B."/>
            <person name="Johnson J."/>
            <person name="Lipzen A."/>
            <person name="Ohm R."/>
            <person name="Nagy I."/>
            <person name="Pangilinan J."/>
            <person name="Yan J."/>
            <person name="Xiong Y."/>
            <person name="Grigoriev I.V."/>
            <person name="Hibbett D.S."/>
            <person name="Nagy L.G."/>
        </authorList>
    </citation>
    <scope>NUCLEOTIDE SEQUENCE [LARGE SCALE GENOMIC DNA]</scope>
    <source>
        <strain evidence="3 4">SZMC22713</strain>
    </source>
</reference>
<dbReference type="SUPFAM" id="SSF52540">
    <property type="entry name" value="P-loop containing nucleoside triphosphate hydrolases"/>
    <property type="match status" value="1"/>
</dbReference>
<feature type="domain" description="NACHT" evidence="2">
    <location>
        <begin position="54"/>
        <end position="200"/>
    </location>
</feature>
<dbReference type="VEuPathDB" id="FungiDB:BD410DRAFT_155489"/>
<evidence type="ECO:0000259" key="2">
    <source>
        <dbReference type="PROSITE" id="PS50837"/>
    </source>
</evidence>
<organism evidence="3 4">
    <name type="scientific">Rickenella mellea</name>
    <dbReference type="NCBI Taxonomy" id="50990"/>
    <lineage>
        <taxon>Eukaryota</taxon>
        <taxon>Fungi</taxon>
        <taxon>Dikarya</taxon>
        <taxon>Basidiomycota</taxon>
        <taxon>Agaricomycotina</taxon>
        <taxon>Agaricomycetes</taxon>
        <taxon>Hymenochaetales</taxon>
        <taxon>Rickenellaceae</taxon>
        <taxon>Rickenella</taxon>
    </lineage>
</organism>
<gene>
    <name evidence="3" type="ORF">BD410DRAFT_155489</name>
</gene>
<dbReference type="AlphaFoldDB" id="A0A4Y7PKG6"/>
<protein>
    <recommendedName>
        <fullName evidence="2">NACHT domain-containing protein</fullName>
    </recommendedName>
</protein>
<evidence type="ECO:0000256" key="1">
    <source>
        <dbReference type="ARBA" id="ARBA00022737"/>
    </source>
</evidence>
<dbReference type="InterPro" id="IPR027417">
    <property type="entry name" value="P-loop_NTPase"/>
</dbReference>